<keyword evidence="7 8" id="KW-0472">Membrane</keyword>
<dbReference type="GO" id="GO:0006629">
    <property type="term" value="P:lipid metabolic process"/>
    <property type="evidence" value="ECO:0007669"/>
    <property type="project" value="InterPro"/>
</dbReference>
<evidence type="ECO:0000256" key="6">
    <source>
        <dbReference type="ARBA" id="ARBA00022989"/>
    </source>
</evidence>
<evidence type="ECO:0000256" key="2">
    <source>
        <dbReference type="ARBA" id="ARBA00005179"/>
    </source>
</evidence>
<dbReference type="PANTHER" id="PTHR31595">
    <property type="entry name" value="LONG-CHAIN-ALCOHOL O-FATTY-ACYLTRANSFERASE 3-RELATED"/>
    <property type="match status" value="1"/>
</dbReference>
<feature type="transmembrane region" description="Helical" evidence="8">
    <location>
        <begin position="221"/>
        <end position="237"/>
    </location>
</feature>
<dbReference type="RefSeq" id="XP_018071535.1">
    <property type="nucleotide sequence ID" value="XM_018219739.1"/>
</dbReference>
<comment type="pathway">
    <text evidence="2">Secondary metabolite biosynthesis.</text>
</comment>
<evidence type="ECO:0000256" key="7">
    <source>
        <dbReference type="ARBA" id="ARBA00023136"/>
    </source>
</evidence>
<dbReference type="AlphaFoldDB" id="A0A194XAI4"/>
<organism evidence="10 11">
    <name type="scientific">Mollisia scopiformis</name>
    <name type="common">Conifer needle endophyte fungus</name>
    <name type="synonym">Phialocephala scopiformis</name>
    <dbReference type="NCBI Taxonomy" id="149040"/>
    <lineage>
        <taxon>Eukaryota</taxon>
        <taxon>Fungi</taxon>
        <taxon>Dikarya</taxon>
        <taxon>Ascomycota</taxon>
        <taxon>Pezizomycotina</taxon>
        <taxon>Leotiomycetes</taxon>
        <taxon>Helotiales</taxon>
        <taxon>Mollisiaceae</taxon>
        <taxon>Mollisia</taxon>
    </lineage>
</organism>
<feature type="transmembrane region" description="Helical" evidence="8">
    <location>
        <begin position="196"/>
        <end position="214"/>
    </location>
</feature>
<comment type="subcellular location">
    <subcellularLocation>
        <location evidence="1">Membrane</location>
        <topology evidence="1">Multi-pass membrane protein</topology>
    </subcellularLocation>
</comment>
<dbReference type="GO" id="GO:0008374">
    <property type="term" value="F:O-acyltransferase activity"/>
    <property type="evidence" value="ECO:0007669"/>
    <property type="project" value="InterPro"/>
</dbReference>
<dbReference type="InterPro" id="IPR044851">
    <property type="entry name" value="Wax_synthase"/>
</dbReference>
<dbReference type="InParanoid" id="A0A194XAI4"/>
<dbReference type="Proteomes" id="UP000070700">
    <property type="component" value="Unassembled WGS sequence"/>
</dbReference>
<proteinExistence type="inferred from homology"/>
<evidence type="ECO:0000256" key="8">
    <source>
        <dbReference type="SAM" id="Phobius"/>
    </source>
</evidence>
<evidence type="ECO:0000256" key="1">
    <source>
        <dbReference type="ARBA" id="ARBA00004141"/>
    </source>
</evidence>
<accession>A0A194XAI4</accession>
<evidence type="ECO:0000256" key="5">
    <source>
        <dbReference type="ARBA" id="ARBA00022692"/>
    </source>
</evidence>
<evidence type="ECO:0000313" key="11">
    <source>
        <dbReference type="Proteomes" id="UP000070700"/>
    </source>
</evidence>
<name>A0A194XAI4_MOLSC</name>
<dbReference type="KEGG" id="psco:LY89DRAFT_73285"/>
<evidence type="ECO:0000256" key="3">
    <source>
        <dbReference type="ARBA" id="ARBA00007282"/>
    </source>
</evidence>
<feature type="domain" description="Wax synthase" evidence="9">
    <location>
        <begin position="242"/>
        <end position="317"/>
    </location>
</feature>
<keyword evidence="4" id="KW-0808">Transferase</keyword>
<keyword evidence="6 8" id="KW-1133">Transmembrane helix</keyword>
<feature type="transmembrane region" description="Helical" evidence="8">
    <location>
        <begin position="163"/>
        <end position="184"/>
    </location>
</feature>
<dbReference type="PANTHER" id="PTHR31595:SF57">
    <property type="entry name" value="OS04G0481900 PROTEIN"/>
    <property type="match status" value="1"/>
</dbReference>
<keyword evidence="11" id="KW-1185">Reference proteome</keyword>
<dbReference type="GeneID" id="28829465"/>
<feature type="transmembrane region" description="Helical" evidence="8">
    <location>
        <begin position="27"/>
        <end position="58"/>
    </location>
</feature>
<dbReference type="Pfam" id="PF13813">
    <property type="entry name" value="MBOAT_2"/>
    <property type="match status" value="1"/>
</dbReference>
<reference evidence="10 11" key="1">
    <citation type="submission" date="2015-10" db="EMBL/GenBank/DDBJ databases">
        <title>Full genome of DAOMC 229536 Phialocephala scopiformis, a fungal endophyte of spruce producing the potent anti-insectan compound rugulosin.</title>
        <authorList>
            <consortium name="DOE Joint Genome Institute"/>
            <person name="Walker A.K."/>
            <person name="Frasz S.L."/>
            <person name="Seifert K.A."/>
            <person name="Miller J.D."/>
            <person name="Mondo S.J."/>
            <person name="Labutti K."/>
            <person name="Lipzen A."/>
            <person name="Dockter R."/>
            <person name="Kennedy M."/>
            <person name="Grigoriev I.V."/>
            <person name="Spatafora J.W."/>
        </authorList>
    </citation>
    <scope>NUCLEOTIDE SEQUENCE [LARGE SCALE GENOMIC DNA]</scope>
    <source>
        <strain evidence="10 11">CBS 120377</strain>
    </source>
</reference>
<dbReference type="GO" id="GO:0016020">
    <property type="term" value="C:membrane"/>
    <property type="evidence" value="ECO:0007669"/>
    <property type="project" value="UniProtKB-SubCell"/>
</dbReference>
<gene>
    <name evidence="10" type="ORF">LY89DRAFT_73285</name>
</gene>
<evidence type="ECO:0000313" key="10">
    <source>
        <dbReference type="EMBL" id="KUJ17180.1"/>
    </source>
</evidence>
<comment type="similarity">
    <text evidence="3">Belongs to the wax synthase family.</text>
</comment>
<evidence type="ECO:0000256" key="4">
    <source>
        <dbReference type="ARBA" id="ARBA00022679"/>
    </source>
</evidence>
<dbReference type="OrthoDB" id="1077582at2759"/>
<evidence type="ECO:0000259" key="9">
    <source>
        <dbReference type="Pfam" id="PF13813"/>
    </source>
</evidence>
<protein>
    <recommendedName>
        <fullName evidence="9">Wax synthase domain-containing protein</fullName>
    </recommendedName>
</protein>
<dbReference type="EMBL" id="KQ947415">
    <property type="protein sequence ID" value="KUJ17180.1"/>
    <property type="molecule type" value="Genomic_DNA"/>
</dbReference>
<sequence length="438" mass="50820">MIPREIVAQLIAERGDLNPAPRGIQEVITACCFLSILLPAGVVRLSAGPIIFGLYFYILFWTEQQSRQSYLLGVSCTILVYRWLDLVVIHKPERDFWKVEEQDDGTVVQGRAPEGWWPRLKWAFFLWNNQRGVGWNIEPDCLPAAVPRGYSRSQFLKDTFRRFGYALLSQALTNAVLRIGYFYFLSQYPWDDQSYHFFRFPLTGQIMLSWVTAFKLYTNINMLYFALALVTVLLNIYEPRDWPPIFGSFLFDGWSVRNMWGRCWHQMMRRPCSEAGRIVKNIFGFRKGGFMSRYSQIWVGFAVSALAHQAGAKVGMYQDGGYWQAVYFMTQPLAIMFEDGIMALGRRAGVKSSGWTKFIGRAWVFLWFSWTLRFMVAYQPTSWLIDESVIPWNSATIAAADKIDPDLAVLLTAEHWKLRWLCNALGIECGYYSDKVYW</sequence>
<keyword evidence="5 8" id="KW-0812">Transmembrane</keyword>
<dbReference type="InterPro" id="IPR032805">
    <property type="entry name" value="Wax_synthase_dom"/>
</dbReference>